<dbReference type="SMR" id="A2FSU8"/>
<proteinExistence type="predicted"/>
<dbReference type="AlphaFoldDB" id="A2FSU8"/>
<dbReference type="Pfam" id="PF00439">
    <property type="entry name" value="Bromodomain"/>
    <property type="match status" value="1"/>
</dbReference>
<dbReference type="PANTHER" id="PTHR46136">
    <property type="entry name" value="TRANSCRIPTION FACTOR GTE8"/>
    <property type="match status" value="1"/>
</dbReference>
<keyword evidence="1 2" id="KW-0103">Bromodomain</keyword>
<dbReference type="SUPFAM" id="SSF47370">
    <property type="entry name" value="Bromodomain"/>
    <property type="match status" value="1"/>
</dbReference>
<dbReference type="VEuPathDB" id="TrichDB:TVAG_141540"/>
<reference evidence="4" key="1">
    <citation type="submission" date="2006-10" db="EMBL/GenBank/DDBJ databases">
        <authorList>
            <person name="Amadeo P."/>
            <person name="Zhao Q."/>
            <person name="Wortman J."/>
            <person name="Fraser-Liggett C."/>
            <person name="Carlton J."/>
        </authorList>
    </citation>
    <scope>NUCLEOTIDE SEQUENCE</scope>
    <source>
        <strain evidence="4">G3</strain>
    </source>
</reference>
<sequence length="211" mass="24346">MRSTEVAKRCQAYIEELYKDPLTSIFKEINPDATYQEICPIPMDLRTVKLKLDENKYQSFNDWVSDMFLIFDNTIKVYHNKNQLLSNSAEFHKERLKKFINMMTNMNSRNLEQHLIDAYSELQKLLLDPPSHSYVCENLRKIDSISALHPFTAERITKLTTGINNALKQNSDKSKVILEKLKKGGLVSQKSPNIDLALAGRDLLSNLEHSV</sequence>
<dbReference type="KEGG" id="tva:4749744"/>
<evidence type="ECO:0000259" key="3">
    <source>
        <dbReference type="PROSITE" id="PS50014"/>
    </source>
</evidence>
<dbReference type="VEuPathDB" id="TrichDB:TVAGG3_0164540"/>
<gene>
    <name evidence="4" type="ORF">TVAG_141540</name>
</gene>
<dbReference type="PRINTS" id="PR00503">
    <property type="entry name" value="BROMODOMAIN"/>
</dbReference>
<dbReference type="InParanoid" id="A2FSU8"/>
<organism evidence="4 5">
    <name type="scientific">Trichomonas vaginalis (strain ATCC PRA-98 / G3)</name>
    <dbReference type="NCBI Taxonomy" id="412133"/>
    <lineage>
        <taxon>Eukaryota</taxon>
        <taxon>Metamonada</taxon>
        <taxon>Parabasalia</taxon>
        <taxon>Trichomonadida</taxon>
        <taxon>Trichomonadidae</taxon>
        <taxon>Trichomonas</taxon>
    </lineage>
</organism>
<evidence type="ECO:0000313" key="4">
    <source>
        <dbReference type="EMBL" id="EAX92037.1"/>
    </source>
</evidence>
<dbReference type="EMBL" id="DS113995">
    <property type="protein sequence ID" value="EAX92037.1"/>
    <property type="molecule type" value="Genomic_DNA"/>
</dbReference>
<protein>
    <recommendedName>
        <fullName evidence="3">Bromo domain-containing protein</fullName>
    </recommendedName>
</protein>
<dbReference type="PROSITE" id="PS50014">
    <property type="entry name" value="BROMODOMAIN_2"/>
    <property type="match status" value="1"/>
</dbReference>
<evidence type="ECO:0000256" key="1">
    <source>
        <dbReference type="ARBA" id="ARBA00023117"/>
    </source>
</evidence>
<dbReference type="InterPro" id="IPR001487">
    <property type="entry name" value="Bromodomain"/>
</dbReference>
<feature type="domain" description="Bromo" evidence="3">
    <location>
        <begin position="35"/>
        <end position="85"/>
    </location>
</feature>
<keyword evidence="5" id="KW-1185">Reference proteome</keyword>
<reference evidence="4" key="2">
    <citation type="journal article" date="2007" name="Science">
        <title>Draft genome sequence of the sexually transmitted pathogen Trichomonas vaginalis.</title>
        <authorList>
            <person name="Carlton J.M."/>
            <person name="Hirt R.P."/>
            <person name="Silva J.C."/>
            <person name="Delcher A.L."/>
            <person name="Schatz M."/>
            <person name="Zhao Q."/>
            <person name="Wortman J.R."/>
            <person name="Bidwell S.L."/>
            <person name="Alsmark U.C.M."/>
            <person name="Besteiro S."/>
            <person name="Sicheritz-Ponten T."/>
            <person name="Noel C.J."/>
            <person name="Dacks J.B."/>
            <person name="Foster P.G."/>
            <person name="Simillion C."/>
            <person name="Van de Peer Y."/>
            <person name="Miranda-Saavedra D."/>
            <person name="Barton G.J."/>
            <person name="Westrop G.D."/>
            <person name="Mueller S."/>
            <person name="Dessi D."/>
            <person name="Fiori P.L."/>
            <person name="Ren Q."/>
            <person name="Paulsen I."/>
            <person name="Zhang H."/>
            <person name="Bastida-Corcuera F.D."/>
            <person name="Simoes-Barbosa A."/>
            <person name="Brown M.T."/>
            <person name="Hayes R.D."/>
            <person name="Mukherjee M."/>
            <person name="Okumura C.Y."/>
            <person name="Schneider R."/>
            <person name="Smith A.J."/>
            <person name="Vanacova S."/>
            <person name="Villalvazo M."/>
            <person name="Haas B.J."/>
            <person name="Pertea M."/>
            <person name="Feldblyum T.V."/>
            <person name="Utterback T.R."/>
            <person name="Shu C.L."/>
            <person name="Osoegawa K."/>
            <person name="de Jong P.J."/>
            <person name="Hrdy I."/>
            <person name="Horvathova L."/>
            <person name="Zubacova Z."/>
            <person name="Dolezal P."/>
            <person name="Malik S.B."/>
            <person name="Logsdon J.M. Jr."/>
            <person name="Henze K."/>
            <person name="Gupta A."/>
            <person name="Wang C.C."/>
            <person name="Dunne R.L."/>
            <person name="Upcroft J.A."/>
            <person name="Upcroft P."/>
            <person name="White O."/>
            <person name="Salzberg S.L."/>
            <person name="Tang P."/>
            <person name="Chiu C.-H."/>
            <person name="Lee Y.-S."/>
            <person name="Embley T.M."/>
            <person name="Coombs G.H."/>
            <person name="Mottram J.C."/>
            <person name="Tachezy J."/>
            <person name="Fraser-Liggett C.M."/>
            <person name="Johnson P.J."/>
        </authorList>
    </citation>
    <scope>NUCLEOTIDE SEQUENCE [LARGE SCALE GENOMIC DNA]</scope>
    <source>
        <strain evidence="4">G3</strain>
    </source>
</reference>
<evidence type="ECO:0000313" key="5">
    <source>
        <dbReference type="Proteomes" id="UP000001542"/>
    </source>
</evidence>
<dbReference type="Proteomes" id="UP000001542">
    <property type="component" value="Unassembled WGS sequence"/>
</dbReference>
<name>A2FSU8_TRIV3</name>
<dbReference type="InterPro" id="IPR052442">
    <property type="entry name" value="Env_Response_Regulator"/>
</dbReference>
<dbReference type="RefSeq" id="XP_001304967.1">
    <property type="nucleotide sequence ID" value="XM_001304966.1"/>
</dbReference>
<dbReference type="SMART" id="SM00297">
    <property type="entry name" value="BROMO"/>
    <property type="match status" value="1"/>
</dbReference>
<dbReference type="InterPro" id="IPR036427">
    <property type="entry name" value="Bromodomain-like_sf"/>
</dbReference>
<dbReference type="CDD" id="cd04369">
    <property type="entry name" value="Bromodomain"/>
    <property type="match status" value="1"/>
</dbReference>
<evidence type="ECO:0000256" key="2">
    <source>
        <dbReference type="PROSITE-ProRule" id="PRU00035"/>
    </source>
</evidence>
<accession>A2FSU8</accession>
<dbReference type="Gene3D" id="1.20.920.10">
    <property type="entry name" value="Bromodomain-like"/>
    <property type="match status" value="1"/>
</dbReference>
<dbReference type="PANTHER" id="PTHR46136:SF1">
    <property type="entry name" value="TRANSCRIPTION FACTOR GTE11-RELATED"/>
    <property type="match status" value="1"/>
</dbReference>